<feature type="transmembrane region" description="Helical" evidence="2">
    <location>
        <begin position="37"/>
        <end position="57"/>
    </location>
</feature>
<keyword evidence="2" id="KW-0472">Membrane</keyword>
<name>A0A4R3MT03_9GAMM</name>
<dbReference type="RefSeq" id="WP_132978600.1">
    <property type="nucleotide sequence ID" value="NZ_SMAO01000013.1"/>
</dbReference>
<dbReference type="Proteomes" id="UP000295717">
    <property type="component" value="Unassembled WGS sequence"/>
</dbReference>
<gene>
    <name evidence="3" type="ORF">EDC35_11330</name>
</gene>
<keyword evidence="2" id="KW-1133">Transmembrane helix</keyword>
<dbReference type="EMBL" id="SMAO01000013">
    <property type="protein sequence ID" value="TCT18211.1"/>
    <property type="molecule type" value="Genomic_DNA"/>
</dbReference>
<comment type="caution">
    <text evidence="3">The sequence shown here is derived from an EMBL/GenBank/DDBJ whole genome shotgun (WGS) entry which is preliminary data.</text>
</comment>
<reference evidence="3 4" key="1">
    <citation type="submission" date="2019-03" db="EMBL/GenBank/DDBJ databases">
        <title>Genomic Encyclopedia of Type Strains, Phase IV (KMG-IV): sequencing the most valuable type-strain genomes for metagenomic binning, comparative biology and taxonomic classification.</title>
        <authorList>
            <person name="Goeker M."/>
        </authorList>
    </citation>
    <scope>NUCLEOTIDE SEQUENCE [LARGE SCALE GENOMIC DNA]</scope>
    <source>
        <strain evidence="3 4">DSM 13587</strain>
    </source>
</reference>
<organism evidence="3 4">
    <name type="scientific">Thiobaca trueperi</name>
    <dbReference type="NCBI Taxonomy" id="127458"/>
    <lineage>
        <taxon>Bacteria</taxon>
        <taxon>Pseudomonadati</taxon>
        <taxon>Pseudomonadota</taxon>
        <taxon>Gammaproteobacteria</taxon>
        <taxon>Chromatiales</taxon>
        <taxon>Chromatiaceae</taxon>
        <taxon>Thiobaca</taxon>
    </lineage>
</organism>
<accession>A0A4R3MT03</accession>
<feature type="transmembrane region" description="Helical" evidence="2">
    <location>
        <begin position="63"/>
        <end position="83"/>
    </location>
</feature>
<proteinExistence type="predicted"/>
<sequence>MSDFGFPVLYALGLWWFSTGVVLYLDNLPGRTFRWTLLGGATVLALAIFGLVVSSASTDILSAYIAFSCGLVIWGVLEMSYFTGFLTGPRKIPCPPACSEWRRFGLAIMTSLYHELAVIATGLFLIMLSWGEPNQVGVWTFVVLWLMRWSAKLNLFLGVPNLNEEWLPEHLRYLKTYMVKRGMNLLFPISVTLSTVVTVLIVLRAMAPEAAGAGAVGLILVATLLALAILEHWFLVLPLPDEALWAWALPSGESGDDSGIPPRDPDATMMSVPAHGSTMAVMMRAKNKPMPSHHRSSRMKSGLMTGA</sequence>
<feature type="transmembrane region" description="Helical" evidence="2">
    <location>
        <begin position="104"/>
        <end position="130"/>
    </location>
</feature>
<dbReference type="InterPro" id="IPR017496">
    <property type="entry name" value="Photo_alph_chp2"/>
</dbReference>
<dbReference type="OrthoDB" id="152369at2"/>
<keyword evidence="4" id="KW-1185">Reference proteome</keyword>
<evidence type="ECO:0000256" key="2">
    <source>
        <dbReference type="SAM" id="Phobius"/>
    </source>
</evidence>
<evidence type="ECO:0000313" key="4">
    <source>
        <dbReference type="Proteomes" id="UP000295717"/>
    </source>
</evidence>
<dbReference type="Pfam" id="PF12291">
    <property type="entry name" value="DUF3623"/>
    <property type="match status" value="1"/>
</dbReference>
<feature type="compositionally biased region" description="Basic residues" evidence="1">
    <location>
        <begin position="286"/>
        <end position="298"/>
    </location>
</feature>
<feature type="region of interest" description="Disordered" evidence="1">
    <location>
        <begin position="286"/>
        <end position="307"/>
    </location>
</feature>
<dbReference type="AlphaFoldDB" id="A0A4R3MT03"/>
<feature type="transmembrane region" description="Helical" evidence="2">
    <location>
        <begin position="183"/>
        <end position="204"/>
    </location>
</feature>
<feature type="transmembrane region" description="Helical" evidence="2">
    <location>
        <begin position="210"/>
        <end position="230"/>
    </location>
</feature>
<dbReference type="NCBIfam" id="TIGR03055">
    <property type="entry name" value="photo_alph_chp2"/>
    <property type="match status" value="1"/>
</dbReference>
<keyword evidence="2" id="KW-0812">Transmembrane</keyword>
<evidence type="ECO:0000256" key="1">
    <source>
        <dbReference type="SAM" id="MobiDB-lite"/>
    </source>
</evidence>
<feature type="transmembrane region" description="Helical" evidence="2">
    <location>
        <begin position="6"/>
        <end position="25"/>
    </location>
</feature>
<evidence type="ECO:0000313" key="3">
    <source>
        <dbReference type="EMBL" id="TCT18211.1"/>
    </source>
</evidence>
<protein>
    <submittedName>
        <fullName evidence="3">Putative photosynthetic complex assembly protein 2</fullName>
    </submittedName>
</protein>